<dbReference type="EMBL" id="SRLO01005577">
    <property type="protein sequence ID" value="TNN29497.1"/>
    <property type="molecule type" value="Genomic_DNA"/>
</dbReference>
<organism evidence="7 8">
    <name type="scientific">Liparis tanakae</name>
    <name type="common">Tanaka's snailfish</name>
    <dbReference type="NCBI Taxonomy" id="230148"/>
    <lineage>
        <taxon>Eukaryota</taxon>
        <taxon>Metazoa</taxon>
        <taxon>Chordata</taxon>
        <taxon>Craniata</taxon>
        <taxon>Vertebrata</taxon>
        <taxon>Euteleostomi</taxon>
        <taxon>Actinopterygii</taxon>
        <taxon>Neopterygii</taxon>
        <taxon>Teleostei</taxon>
        <taxon>Neoteleostei</taxon>
        <taxon>Acanthomorphata</taxon>
        <taxon>Eupercaria</taxon>
        <taxon>Perciformes</taxon>
        <taxon>Cottioidei</taxon>
        <taxon>Cottales</taxon>
        <taxon>Liparidae</taxon>
        <taxon>Liparis</taxon>
    </lineage>
</organism>
<dbReference type="GO" id="GO:0016020">
    <property type="term" value="C:membrane"/>
    <property type="evidence" value="ECO:0007669"/>
    <property type="project" value="UniProtKB-SubCell"/>
</dbReference>
<dbReference type="InterPro" id="IPR036259">
    <property type="entry name" value="MFS_trans_sf"/>
</dbReference>
<keyword evidence="3 5" id="KW-1133">Transmembrane helix</keyword>
<keyword evidence="4 5" id="KW-0472">Membrane</keyword>
<evidence type="ECO:0000256" key="2">
    <source>
        <dbReference type="ARBA" id="ARBA00022692"/>
    </source>
</evidence>
<dbReference type="AlphaFoldDB" id="A0A4Z2EKL7"/>
<evidence type="ECO:0000256" key="5">
    <source>
        <dbReference type="SAM" id="Phobius"/>
    </source>
</evidence>
<keyword evidence="7" id="KW-0762">Sugar transport</keyword>
<evidence type="ECO:0000259" key="6">
    <source>
        <dbReference type="PROSITE" id="PS50850"/>
    </source>
</evidence>
<name>A0A4Z2EKL7_9TELE</name>
<evidence type="ECO:0000313" key="8">
    <source>
        <dbReference type="Proteomes" id="UP000314294"/>
    </source>
</evidence>
<dbReference type="InterPro" id="IPR020846">
    <property type="entry name" value="MFS_dom"/>
</dbReference>
<comment type="subcellular location">
    <subcellularLocation>
        <location evidence="1">Membrane</location>
        <topology evidence="1">Multi-pass membrane protein</topology>
    </subcellularLocation>
</comment>
<dbReference type="PROSITE" id="PS50850">
    <property type="entry name" value="MFS"/>
    <property type="match status" value="1"/>
</dbReference>
<dbReference type="InterPro" id="IPR050549">
    <property type="entry name" value="MFS_Trehalose_Transporter"/>
</dbReference>
<dbReference type="PANTHER" id="PTHR48021">
    <property type="match status" value="1"/>
</dbReference>
<evidence type="ECO:0000256" key="1">
    <source>
        <dbReference type="ARBA" id="ARBA00004141"/>
    </source>
</evidence>
<keyword evidence="8" id="KW-1185">Reference proteome</keyword>
<dbReference type="Proteomes" id="UP000314294">
    <property type="component" value="Unassembled WGS sequence"/>
</dbReference>
<dbReference type="Pfam" id="PF00083">
    <property type="entry name" value="Sugar_tr"/>
    <property type="match status" value="1"/>
</dbReference>
<dbReference type="Gene3D" id="1.20.1250.20">
    <property type="entry name" value="MFS general substrate transporter like domains"/>
    <property type="match status" value="1"/>
</dbReference>
<keyword evidence="2 5" id="KW-0812">Transmembrane</keyword>
<dbReference type="GO" id="GO:0022857">
    <property type="term" value="F:transmembrane transporter activity"/>
    <property type="evidence" value="ECO:0007669"/>
    <property type="project" value="InterPro"/>
</dbReference>
<feature type="transmembrane region" description="Helical" evidence="5">
    <location>
        <begin position="98"/>
        <end position="118"/>
    </location>
</feature>
<evidence type="ECO:0000256" key="4">
    <source>
        <dbReference type="ARBA" id="ARBA00023136"/>
    </source>
</evidence>
<protein>
    <submittedName>
        <fullName evidence="7">Solute carrier family 2, facilitated glucose transporter member 6</fullName>
    </submittedName>
</protein>
<accession>A0A4Z2EKL7</accession>
<keyword evidence="7" id="KW-0813">Transport</keyword>
<dbReference type="PANTHER" id="PTHR48021:SF59">
    <property type="entry name" value="SOLUTE CARRIER FAMILY 2, FACILITATED GLUCOSE TRANSPORTER MEMBER 6"/>
    <property type="match status" value="1"/>
</dbReference>
<comment type="caution">
    <text evidence="7">The sequence shown here is derived from an EMBL/GenBank/DDBJ whole genome shotgun (WGS) entry which is preliminary data.</text>
</comment>
<sequence length="183" mass="19336">MEEETPLLIKRHDSKINNSRLFLAVFSAVLGNFSFGYSLVYSSPVLPQLMGPDADPRLRMGTVEAAWFGSIFPLGAAAGGLGAMLLNDLIGRKLSIMTSAVPSSIGYLLMGGAANIWMLLGGRFLTGFAGGMTAASIPVYISEISHKDVRGTLGSCPQITAVFGALALYALGRMTQNITQCDV</sequence>
<dbReference type="InterPro" id="IPR005828">
    <property type="entry name" value="MFS_sugar_transport-like"/>
</dbReference>
<reference evidence="7 8" key="1">
    <citation type="submission" date="2019-03" db="EMBL/GenBank/DDBJ databases">
        <title>First draft genome of Liparis tanakae, snailfish: a comprehensive survey of snailfish specific genes.</title>
        <authorList>
            <person name="Kim W."/>
            <person name="Song I."/>
            <person name="Jeong J.-H."/>
            <person name="Kim D."/>
            <person name="Kim S."/>
            <person name="Ryu S."/>
            <person name="Song J.Y."/>
            <person name="Lee S.K."/>
        </authorList>
    </citation>
    <scope>NUCLEOTIDE SEQUENCE [LARGE SCALE GENOMIC DNA]</scope>
    <source>
        <tissue evidence="7">Muscle</tissue>
    </source>
</reference>
<gene>
    <name evidence="7" type="primary">SLC2A6_0</name>
    <name evidence="7" type="ORF">EYF80_060354</name>
</gene>
<dbReference type="SUPFAM" id="SSF103473">
    <property type="entry name" value="MFS general substrate transporter"/>
    <property type="match status" value="1"/>
</dbReference>
<dbReference type="InterPro" id="IPR005829">
    <property type="entry name" value="Sugar_transporter_CS"/>
</dbReference>
<feature type="transmembrane region" description="Helical" evidence="5">
    <location>
        <begin position="65"/>
        <end position="86"/>
    </location>
</feature>
<proteinExistence type="predicted"/>
<feature type="transmembrane region" description="Helical" evidence="5">
    <location>
        <begin position="21"/>
        <end position="40"/>
    </location>
</feature>
<dbReference type="OrthoDB" id="6612291at2759"/>
<feature type="domain" description="Major facilitator superfamily (MFS) profile" evidence="6">
    <location>
        <begin position="24"/>
        <end position="183"/>
    </location>
</feature>
<evidence type="ECO:0000313" key="7">
    <source>
        <dbReference type="EMBL" id="TNN29497.1"/>
    </source>
</evidence>
<feature type="transmembrane region" description="Helical" evidence="5">
    <location>
        <begin position="153"/>
        <end position="172"/>
    </location>
</feature>
<dbReference type="PROSITE" id="PS00217">
    <property type="entry name" value="SUGAR_TRANSPORT_2"/>
    <property type="match status" value="1"/>
</dbReference>
<evidence type="ECO:0000256" key="3">
    <source>
        <dbReference type="ARBA" id="ARBA00022989"/>
    </source>
</evidence>